<dbReference type="PANTHER" id="PTHR42832:SF3">
    <property type="entry name" value="L-GLUTAMINE--4-(METHYLSULFANYL)-2-OXOBUTANOATE AMINOTRANSFERASE"/>
    <property type="match status" value="1"/>
</dbReference>
<comment type="caution">
    <text evidence="5">The sequence shown here is derived from an EMBL/GenBank/DDBJ whole genome shotgun (WGS) entry which is preliminary data.</text>
</comment>
<dbReference type="InterPro" id="IPR015424">
    <property type="entry name" value="PyrdxlP-dep_Trfase"/>
</dbReference>
<dbReference type="SUPFAM" id="SSF53383">
    <property type="entry name" value="PLP-dependent transferases"/>
    <property type="match status" value="1"/>
</dbReference>
<dbReference type="GO" id="GO:0010285">
    <property type="term" value="F:L,L-diaminopimelate aminotransferase activity"/>
    <property type="evidence" value="ECO:0007669"/>
    <property type="project" value="UniProtKB-EC"/>
</dbReference>
<dbReference type="InterPro" id="IPR050881">
    <property type="entry name" value="LL-DAP_aminotransferase"/>
</dbReference>
<dbReference type="PANTHER" id="PTHR42832">
    <property type="entry name" value="AMINO ACID AMINOTRANSFERASE"/>
    <property type="match status" value="1"/>
</dbReference>
<protein>
    <submittedName>
        <fullName evidence="5">LL-diaminopimelate aminotransferase</fullName>
        <ecNumber evidence="5">2.6.1.83</ecNumber>
    </submittedName>
</protein>
<dbReference type="InterPro" id="IPR015422">
    <property type="entry name" value="PyrdxlP-dep_Trfase_small"/>
</dbReference>
<dbReference type="RefSeq" id="WP_170037260.1">
    <property type="nucleotide sequence ID" value="NZ_JABDTL010000002.1"/>
</dbReference>
<dbReference type="AlphaFoldDB" id="A0A841GWL9"/>
<keyword evidence="2 5" id="KW-0032">Aminotransferase</keyword>
<organism evidence="5 6">
    <name type="scientific">Longimicrobium terrae</name>
    <dbReference type="NCBI Taxonomy" id="1639882"/>
    <lineage>
        <taxon>Bacteria</taxon>
        <taxon>Pseudomonadati</taxon>
        <taxon>Gemmatimonadota</taxon>
        <taxon>Longimicrobiia</taxon>
        <taxon>Longimicrobiales</taxon>
        <taxon>Longimicrobiaceae</taxon>
        <taxon>Longimicrobium</taxon>
    </lineage>
</organism>
<gene>
    <name evidence="5" type="ORF">HNQ61_001210</name>
</gene>
<dbReference type="CDD" id="cd00609">
    <property type="entry name" value="AAT_like"/>
    <property type="match status" value="1"/>
</dbReference>
<feature type="domain" description="Aminotransferase class I/classII large" evidence="4">
    <location>
        <begin position="32"/>
        <end position="381"/>
    </location>
</feature>
<dbReference type="EC" id="2.6.1.83" evidence="5"/>
<name>A0A841GWL9_9BACT</name>
<keyword evidence="3 5" id="KW-0808">Transferase</keyword>
<sequence>MPRLARRFQSLPPYPLTDVPAIKRELRERGVDVIDLGTGDADLAPPPAAVEALRGASQDPLNSRYSFQLGLVEFREEIARWMQSRFGVRVDAFKEVLPLIGSKEGIFHLPFAFVEEGDVTIIPDPGYQAYLGGTVLAGGEPYIVPLRPENDFLVPLDEIPADVVRRARILYLNYPNNPTAAAAPREYLEHAVEWCRRHDVILAYDNAYSEIAFDGYVPPSILEIPGASEVAIEFHSLSKTYNMTGWRTGWAVGNPELIGALTRVKTFADTGVPFTIQHAGVAALRSHADWVPGNVETFRRRRDAAVDALREAGFDVPRPQASMYLWVPLPEGVQSEPWARRLLLEQGVALLPGKSLGEGGEGFVRIALTCSEDRLRQAAARMAHMLETAPA</sequence>
<comment type="cofactor">
    <cofactor evidence="1">
        <name>pyridoxal 5'-phosphate</name>
        <dbReference type="ChEBI" id="CHEBI:597326"/>
    </cofactor>
</comment>
<evidence type="ECO:0000256" key="2">
    <source>
        <dbReference type="ARBA" id="ARBA00022576"/>
    </source>
</evidence>
<dbReference type="InterPro" id="IPR004839">
    <property type="entry name" value="Aminotransferase_I/II_large"/>
</dbReference>
<evidence type="ECO:0000259" key="4">
    <source>
        <dbReference type="Pfam" id="PF00155"/>
    </source>
</evidence>
<dbReference type="Gene3D" id="3.40.640.10">
    <property type="entry name" value="Type I PLP-dependent aspartate aminotransferase-like (Major domain)"/>
    <property type="match status" value="1"/>
</dbReference>
<dbReference type="GO" id="GO:0030170">
    <property type="term" value="F:pyridoxal phosphate binding"/>
    <property type="evidence" value="ECO:0007669"/>
    <property type="project" value="InterPro"/>
</dbReference>
<dbReference type="InterPro" id="IPR015421">
    <property type="entry name" value="PyrdxlP-dep_Trfase_major"/>
</dbReference>
<evidence type="ECO:0000313" key="6">
    <source>
        <dbReference type="Proteomes" id="UP000582837"/>
    </source>
</evidence>
<dbReference type="Proteomes" id="UP000582837">
    <property type="component" value="Unassembled WGS sequence"/>
</dbReference>
<keyword evidence="6" id="KW-1185">Reference proteome</keyword>
<dbReference type="Gene3D" id="3.90.1150.10">
    <property type="entry name" value="Aspartate Aminotransferase, domain 1"/>
    <property type="match status" value="1"/>
</dbReference>
<evidence type="ECO:0000256" key="1">
    <source>
        <dbReference type="ARBA" id="ARBA00001933"/>
    </source>
</evidence>
<dbReference type="EMBL" id="JACHIA010000002">
    <property type="protein sequence ID" value="MBB6069595.1"/>
    <property type="molecule type" value="Genomic_DNA"/>
</dbReference>
<reference evidence="5 6" key="1">
    <citation type="submission" date="2020-08" db="EMBL/GenBank/DDBJ databases">
        <title>Genomic Encyclopedia of Type Strains, Phase IV (KMG-IV): sequencing the most valuable type-strain genomes for metagenomic binning, comparative biology and taxonomic classification.</title>
        <authorList>
            <person name="Goeker M."/>
        </authorList>
    </citation>
    <scope>NUCLEOTIDE SEQUENCE [LARGE SCALE GENOMIC DNA]</scope>
    <source>
        <strain evidence="5 6">DSM 29007</strain>
    </source>
</reference>
<dbReference type="Pfam" id="PF00155">
    <property type="entry name" value="Aminotran_1_2"/>
    <property type="match status" value="1"/>
</dbReference>
<proteinExistence type="predicted"/>
<evidence type="ECO:0000256" key="3">
    <source>
        <dbReference type="ARBA" id="ARBA00022679"/>
    </source>
</evidence>
<evidence type="ECO:0000313" key="5">
    <source>
        <dbReference type="EMBL" id="MBB6069595.1"/>
    </source>
</evidence>
<accession>A0A841GWL9</accession>